<proteinExistence type="predicted"/>
<dbReference type="RefSeq" id="XP_047774579.1">
    <property type="nucleotide sequence ID" value="XM_047927951.1"/>
</dbReference>
<dbReference type="GeneID" id="72008683"/>
<comment type="caution">
    <text evidence="1">The sequence shown here is derived from an EMBL/GenBank/DDBJ whole genome shotgun (WGS) entry which is preliminary data.</text>
</comment>
<name>A0ABQ8K3Q5_9APHY</name>
<dbReference type="Proteomes" id="UP000814176">
    <property type="component" value="Unassembled WGS sequence"/>
</dbReference>
<keyword evidence="2" id="KW-1185">Reference proteome</keyword>
<evidence type="ECO:0000313" key="1">
    <source>
        <dbReference type="EMBL" id="KAH9831452.1"/>
    </source>
</evidence>
<organism evidence="1 2">
    <name type="scientific">Rhodofomes roseus</name>
    <dbReference type="NCBI Taxonomy" id="34475"/>
    <lineage>
        <taxon>Eukaryota</taxon>
        <taxon>Fungi</taxon>
        <taxon>Dikarya</taxon>
        <taxon>Basidiomycota</taxon>
        <taxon>Agaricomycotina</taxon>
        <taxon>Agaricomycetes</taxon>
        <taxon>Polyporales</taxon>
        <taxon>Rhodofomes</taxon>
    </lineage>
</organism>
<sequence length="102" mass="11569">MHISEYDYLFKLLLIGDFGVGKRPSRPVSEIAEVLMSRRRGRDPNAISITLEGLIDPTAVYWQELHKKSAVRSLEEELEFYELLDMDAEGETDNTGENGAHS</sequence>
<evidence type="ECO:0000313" key="2">
    <source>
        <dbReference type="Proteomes" id="UP000814176"/>
    </source>
</evidence>
<protein>
    <submittedName>
        <fullName evidence="1">Uncharacterized protein</fullName>
    </submittedName>
</protein>
<reference evidence="1 2" key="1">
    <citation type="journal article" date="2021" name="Environ. Microbiol.">
        <title>Gene family expansions and transcriptome signatures uncover fungal adaptations to wood decay.</title>
        <authorList>
            <person name="Hage H."/>
            <person name="Miyauchi S."/>
            <person name="Viragh M."/>
            <person name="Drula E."/>
            <person name="Min B."/>
            <person name="Chaduli D."/>
            <person name="Navarro D."/>
            <person name="Favel A."/>
            <person name="Norest M."/>
            <person name="Lesage-Meessen L."/>
            <person name="Balint B."/>
            <person name="Merenyi Z."/>
            <person name="de Eugenio L."/>
            <person name="Morin E."/>
            <person name="Martinez A.T."/>
            <person name="Baldrian P."/>
            <person name="Stursova M."/>
            <person name="Martinez M.J."/>
            <person name="Novotny C."/>
            <person name="Magnuson J.K."/>
            <person name="Spatafora J.W."/>
            <person name="Maurice S."/>
            <person name="Pangilinan J."/>
            <person name="Andreopoulos W."/>
            <person name="LaButti K."/>
            <person name="Hundley H."/>
            <person name="Na H."/>
            <person name="Kuo A."/>
            <person name="Barry K."/>
            <person name="Lipzen A."/>
            <person name="Henrissat B."/>
            <person name="Riley R."/>
            <person name="Ahrendt S."/>
            <person name="Nagy L.G."/>
            <person name="Grigoriev I.V."/>
            <person name="Martin F."/>
            <person name="Rosso M.N."/>
        </authorList>
    </citation>
    <scope>NUCLEOTIDE SEQUENCE [LARGE SCALE GENOMIC DNA]</scope>
    <source>
        <strain evidence="1 2">CIRM-BRFM 1785</strain>
    </source>
</reference>
<gene>
    <name evidence="1" type="ORF">C8Q71DRAFT_861816</name>
</gene>
<accession>A0ABQ8K3Q5</accession>
<dbReference type="EMBL" id="JADCUA010000026">
    <property type="protein sequence ID" value="KAH9831452.1"/>
    <property type="molecule type" value="Genomic_DNA"/>
</dbReference>